<evidence type="ECO:0000256" key="6">
    <source>
        <dbReference type="ARBA" id="ARBA00022630"/>
    </source>
</evidence>
<evidence type="ECO:0000256" key="4">
    <source>
        <dbReference type="ARBA" id="ARBA00017869"/>
    </source>
</evidence>
<proteinExistence type="inferred from homology"/>
<evidence type="ECO:0000256" key="2">
    <source>
        <dbReference type="ARBA" id="ARBA00003297"/>
    </source>
</evidence>
<keyword evidence="8 10" id="KW-0249">Electron transport</keyword>
<dbReference type="InterPro" id="IPR010087">
    <property type="entry name" value="Flav_short"/>
</dbReference>
<dbReference type="EMBL" id="WBZC01000040">
    <property type="protein sequence ID" value="KAB3533487.1"/>
    <property type="molecule type" value="Genomic_DNA"/>
</dbReference>
<comment type="cofactor">
    <cofactor evidence="1 10">
        <name>FMN</name>
        <dbReference type="ChEBI" id="CHEBI:58210"/>
    </cofactor>
</comment>
<evidence type="ECO:0000256" key="1">
    <source>
        <dbReference type="ARBA" id="ARBA00001917"/>
    </source>
</evidence>
<accession>A0A6I0FE65</accession>
<gene>
    <name evidence="12" type="ORF">F8154_10825</name>
</gene>
<organism evidence="12 13">
    <name type="scientific">Alkaliphilus pronyensis</name>
    <dbReference type="NCBI Taxonomy" id="1482732"/>
    <lineage>
        <taxon>Bacteria</taxon>
        <taxon>Bacillati</taxon>
        <taxon>Bacillota</taxon>
        <taxon>Clostridia</taxon>
        <taxon>Peptostreptococcales</taxon>
        <taxon>Natronincolaceae</taxon>
        <taxon>Alkaliphilus</taxon>
    </lineage>
</organism>
<dbReference type="PROSITE" id="PS00201">
    <property type="entry name" value="FLAVODOXIN"/>
    <property type="match status" value="1"/>
</dbReference>
<dbReference type="PRINTS" id="PR00369">
    <property type="entry name" value="FLAVODOXIN"/>
</dbReference>
<dbReference type="GO" id="GO:0010181">
    <property type="term" value="F:FMN binding"/>
    <property type="evidence" value="ECO:0007669"/>
    <property type="project" value="UniProtKB-UniRule"/>
</dbReference>
<comment type="similarity">
    <text evidence="3 10">Belongs to the flavodoxin family.</text>
</comment>
<keyword evidence="13" id="KW-1185">Reference proteome</keyword>
<name>A0A6I0FE65_9FIRM</name>
<dbReference type="NCBIfam" id="TIGR01753">
    <property type="entry name" value="flav_short"/>
    <property type="match status" value="1"/>
</dbReference>
<dbReference type="InterPro" id="IPR029039">
    <property type="entry name" value="Flavoprotein-like_sf"/>
</dbReference>
<dbReference type="PIRSF" id="PIRSF038996">
    <property type="entry name" value="FldA"/>
    <property type="match status" value="1"/>
</dbReference>
<evidence type="ECO:0000256" key="10">
    <source>
        <dbReference type="PIRNR" id="PIRNR038996"/>
    </source>
</evidence>
<keyword evidence="9" id="KW-0535">Nitrogen fixation</keyword>
<comment type="function">
    <text evidence="2 10">Low-potential electron donor to a number of redox enzymes.</text>
</comment>
<dbReference type="Proteomes" id="UP000432715">
    <property type="component" value="Unassembled WGS sequence"/>
</dbReference>
<evidence type="ECO:0000256" key="5">
    <source>
        <dbReference type="ARBA" id="ARBA00022448"/>
    </source>
</evidence>
<evidence type="ECO:0000256" key="9">
    <source>
        <dbReference type="ARBA" id="ARBA00023231"/>
    </source>
</evidence>
<dbReference type="PANTHER" id="PTHR42809:SF1">
    <property type="entry name" value="FLAVODOXIN 1"/>
    <property type="match status" value="1"/>
</dbReference>
<keyword evidence="5 10" id="KW-0813">Transport</keyword>
<keyword evidence="6 10" id="KW-0285">Flavoprotein</keyword>
<dbReference type="Pfam" id="PF00258">
    <property type="entry name" value="Flavodoxin_1"/>
    <property type="match status" value="1"/>
</dbReference>
<reference evidence="12 13" key="1">
    <citation type="submission" date="2019-10" db="EMBL/GenBank/DDBJ databases">
        <title>Alkaliphilus serpentinus sp. nov. and Alkaliphilus pronyensis sp. nov., two novel anaerobic alkaliphilic species isolated from the serpentinized-hosted hydrothermal field of the Prony Bay (New Caledonia).</title>
        <authorList>
            <person name="Postec A."/>
        </authorList>
    </citation>
    <scope>NUCLEOTIDE SEQUENCE [LARGE SCALE GENOMIC DNA]</scope>
    <source>
        <strain evidence="12 13">LacV</strain>
    </source>
</reference>
<dbReference type="RefSeq" id="WP_151861631.1">
    <property type="nucleotide sequence ID" value="NZ_WBZC01000040.1"/>
</dbReference>
<dbReference type="PANTHER" id="PTHR42809">
    <property type="entry name" value="FLAVODOXIN 2"/>
    <property type="match status" value="1"/>
</dbReference>
<dbReference type="GO" id="GO:0009055">
    <property type="term" value="F:electron transfer activity"/>
    <property type="evidence" value="ECO:0007669"/>
    <property type="project" value="UniProtKB-UniRule"/>
</dbReference>
<evidence type="ECO:0000313" key="13">
    <source>
        <dbReference type="Proteomes" id="UP000432715"/>
    </source>
</evidence>
<protein>
    <recommendedName>
        <fullName evidence="4 10">Flavodoxin</fullName>
    </recommendedName>
</protein>
<evidence type="ECO:0000256" key="3">
    <source>
        <dbReference type="ARBA" id="ARBA00005267"/>
    </source>
</evidence>
<dbReference type="InterPro" id="IPR050619">
    <property type="entry name" value="Flavodoxin"/>
</dbReference>
<dbReference type="OrthoDB" id="9790745at2"/>
<evidence type="ECO:0000313" key="12">
    <source>
        <dbReference type="EMBL" id="KAB3533487.1"/>
    </source>
</evidence>
<dbReference type="Gene3D" id="3.40.50.360">
    <property type="match status" value="1"/>
</dbReference>
<dbReference type="InterPro" id="IPR008254">
    <property type="entry name" value="Flavodoxin/NO_synth"/>
</dbReference>
<dbReference type="InterPro" id="IPR010086">
    <property type="entry name" value="Flavodoxin_lc"/>
</dbReference>
<evidence type="ECO:0000256" key="8">
    <source>
        <dbReference type="ARBA" id="ARBA00022982"/>
    </source>
</evidence>
<dbReference type="PROSITE" id="PS50902">
    <property type="entry name" value="FLAVODOXIN_LIKE"/>
    <property type="match status" value="1"/>
</dbReference>
<dbReference type="SUPFAM" id="SSF52218">
    <property type="entry name" value="Flavoproteins"/>
    <property type="match status" value="1"/>
</dbReference>
<dbReference type="InterPro" id="IPR001094">
    <property type="entry name" value="Flavdoxin-like"/>
</dbReference>
<comment type="caution">
    <text evidence="12">The sequence shown here is derived from an EMBL/GenBank/DDBJ whole genome shotgun (WGS) entry which is preliminary data.</text>
</comment>
<sequence length="142" mass="15182">MKNVSIIFGSTTGNTEKVANLIKDHMTDCNVTVSNVVDAKDAMIESADLVLFGSSTWGYGEFQDDFAPYYDNMSSDLLSGKNVAVFGCGDSVGFADVYCEAVNLIIEKASDCGAKVIVEGLKVDGEVDDNLDKIEAFAKSLL</sequence>
<feature type="domain" description="Flavodoxin-like" evidence="11">
    <location>
        <begin position="4"/>
        <end position="142"/>
    </location>
</feature>
<dbReference type="GO" id="GO:0016651">
    <property type="term" value="F:oxidoreductase activity, acting on NAD(P)H"/>
    <property type="evidence" value="ECO:0007669"/>
    <property type="project" value="UniProtKB-ARBA"/>
</dbReference>
<dbReference type="InterPro" id="IPR001226">
    <property type="entry name" value="Flavodoxin_CS"/>
</dbReference>
<evidence type="ECO:0000259" key="11">
    <source>
        <dbReference type="PROSITE" id="PS50902"/>
    </source>
</evidence>
<evidence type="ECO:0000256" key="7">
    <source>
        <dbReference type="ARBA" id="ARBA00022643"/>
    </source>
</evidence>
<keyword evidence="7 10" id="KW-0288">FMN</keyword>
<dbReference type="AlphaFoldDB" id="A0A6I0FE65"/>